<gene>
    <name evidence="2" type="ORF">C6Y45_13065</name>
</gene>
<sequence>MSMRPEKRWQGVRINHKKEKEKEPGAYGARVTLRLDVQTNEFVTQIAEDEMISKSEVVRLALTGAKEDWKTRQGHRMTKEDREEILFKLVEILTVLGKVRNDNKKLGRNVNQIAKASNMGYTRVSEYEMQTYFSYGEYVKAGLEELAKEVHVLWRTFG</sequence>
<evidence type="ECO:0000256" key="1">
    <source>
        <dbReference type="SAM" id="MobiDB-lite"/>
    </source>
</evidence>
<evidence type="ECO:0000313" key="2">
    <source>
        <dbReference type="EMBL" id="PTL38119.1"/>
    </source>
</evidence>
<reference evidence="2 3" key="1">
    <citation type="submission" date="2018-03" db="EMBL/GenBank/DDBJ databases">
        <title>Alkalicoccus saliphilus sp. nov., isolated from a mineral pool.</title>
        <authorList>
            <person name="Zhao B."/>
        </authorList>
    </citation>
    <scope>NUCLEOTIDE SEQUENCE [LARGE SCALE GENOMIC DNA]</scope>
    <source>
        <strain evidence="2 3">6AG</strain>
    </source>
</reference>
<dbReference type="EMBL" id="PZJJ01000024">
    <property type="protein sequence ID" value="PTL38119.1"/>
    <property type="molecule type" value="Genomic_DNA"/>
</dbReference>
<evidence type="ECO:0008006" key="4">
    <source>
        <dbReference type="Google" id="ProtNLM"/>
    </source>
</evidence>
<dbReference type="AlphaFoldDB" id="A0A2T4U404"/>
<dbReference type="Proteomes" id="UP000240509">
    <property type="component" value="Unassembled WGS sequence"/>
</dbReference>
<feature type="region of interest" description="Disordered" evidence="1">
    <location>
        <begin position="1"/>
        <end position="23"/>
    </location>
</feature>
<accession>A0A2T4U404</accession>
<name>A0A2T4U404_9BACI</name>
<proteinExistence type="predicted"/>
<evidence type="ECO:0000313" key="3">
    <source>
        <dbReference type="Proteomes" id="UP000240509"/>
    </source>
</evidence>
<keyword evidence="3" id="KW-1185">Reference proteome</keyword>
<organism evidence="2 3">
    <name type="scientific">Alkalicoccus saliphilus</name>
    <dbReference type="NCBI Taxonomy" id="200989"/>
    <lineage>
        <taxon>Bacteria</taxon>
        <taxon>Bacillati</taxon>
        <taxon>Bacillota</taxon>
        <taxon>Bacilli</taxon>
        <taxon>Bacillales</taxon>
        <taxon>Bacillaceae</taxon>
        <taxon>Alkalicoccus</taxon>
    </lineage>
</organism>
<protein>
    <recommendedName>
        <fullName evidence="4">Plasmid mobilization relaxosome protein MobC</fullName>
    </recommendedName>
</protein>
<comment type="caution">
    <text evidence="2">The sequence shown here is derived from an EMBL/GenBank/DDBJ whole genome shotgun (WGS) entry which is preliminary data.</text>
</comment>